<dbReference type="EMBL" id="KI912122">
    <property type="protein sequence ID" value="ETS73404.1"/>
    <property type="molecule type" value="Genomic_DNA"/>
</dbReference>
<evidence type="ECO:0000256" key="1">
    <source>
        <dbReference type="SAM" id="MobiDB-lite"/>
    </source>
</evidence>
<name>W3WHZ5_PESFW</name>
<feature type="compositionally biased region" description="Polar residues" evidence="1">
    <location>
        <begin position="681"/>
        <end position="701"/>
    </location>
</feature>
<dbReference type="OMA" id="VACQEMV"/>
<dbReference type="HOGENOM" id="CLU_014247_0_0_1"/>
<gene>
    <name evidence="3" type="ORF">PFICI_15009</name>
</gene>
<keyword evidence="2" id="KW-0472">Membrane</keyword>
<keyword evidence="2" id="KW-0812">Transmembrane</keyword>
<dbReference type="GeneID" id="19280022"/>
<evidence type="ECO:0000313" key="3">
    <source>
        <dbReference type="EMBL" id="ETS73404.1"/>
    </source>
</evidence>
<dbReference type="eggNOG" id="ENOG502SHTF">
    <property type="taxonomic scope" value="Eukaryota"/>
</dbReference>
<protein>
    <submittedName>
        <fullName evidence="3">Uncharacterized protein</fullName>
    </submittedName>
</protein>
<dbReference type="RefSeq" id="XP_007841781.1">
    <property type="nucleotide sequence ID" value="XM_007843590.1"/>
</dbReference>
<dbReference type="InParanoid" id="W3WHZ5"/>
<proteinExistence type="predicted"/>
<dbReference type="Proteomes" id="UP000030651">
    <property type="component" value="Unassembled WGS sequence"/>
</dbReference>
<keyword evidence="4" id="KW-1185">Reference proteome</keyword>
<feature type="transmembrane region" description="Helical" evidence="2">
    <location>
        <begin position="549"/>
        <end position="574"/>
    </location>
</feature>
<dbReference type="OrthoDB" id="3540210at2759"/>
<evidence type="ECO:0000313" key="4">
    <source>
        <dbReference type="Proteomes" id="UP000030651"/>
    </source>
</evidence>
<organism evidence="3 4">
    <name type="scientific">Pestalotiopsis fici (strain W106-1 / CGMCC3.15140)</name>
    <dbReference type="NCBI Taxonomy" id="1229662"/>
    <lineage>
        <taxon>Eukaryota</taxon>
        <taxon>Fungi</taxon>
        <taxon>Dikarya</taxon>
        <taxon>Ascomycota</taxon>
        <taxon>Pezizomycotina</taxon>
        <taxon>Sordariomycetes</taxon>
        <taxon>Xylariomycetidae</taxon>
        <taxon>Amphisphaeriales</taxon>
        <taxon>Sporocadaceae</taxon>
        <taxon>Pestalotiopsis</taxon>
    </lineage>
</organism>
<dbReference type="KEGG" id="pfy:PFICI_15009"/>
<feature type="compositionally biased region" description="Polar residues" evidence="1">
    <location>
        <begin position="713"/>
        <end position="725"/>
    </location>
</feature>
<dbReference type="AlphaFoldDB" id="W3WHZ5"/>
<evidence type="ECO:0000256" key="2">
    <source>
        <dbReference type="SAM" id="Phobius"/>
    </source>
</evidence>
<feature type="transmembrane region" description="Helical" evidence="2">
    <location>
        <begin position="38"/>
        <end position="62"/>
    </location>
</feature>
<keyword evidence="2" id="KW-1133">Transmembrane helix</keyword>
<sequence>MSASAPTSYNAYTGIWINWSYGRIRGSTLTLSQQDAQLLIAFVAFFIAFVSMHLWKILCFILHSCLSTTERRDILHHQRQAIIRNSPSPGSTALKLMQLAWAWRKSTRAYRRVLPFFGSAILISSMLAAATGFSSRLAYGDDNEILLNGDNCGTPWVQPNETAAIANLYSYQAEMASSALNYASQCYANNASILSACSTFVQPRLSITESRDTVCPFGSLCKDNRTSIHLDSGIIDSHKDLGINSPESDRFTLRATWDCAPLTTEGRKSTVMVEGVWPYIGYNYSVATPYRSNITYMTANDTRSDWYVNVDYNAATPTLDHKLSTVWAFVGSPDTVSVNAFNPLPELASEDADTYLVFLSSPGVQFMDRTLDPWYQATTPFGVRVDYNDTSRVDLFEKDDPASVLACFSRYQWCNPSLSAAGQCREPTAFNQALMQALDYGTDQLDPESATWIFSRFGIDPKHATSPLGSRSLLSRRTLTDGVQAPLPNDQWQMDVRNWFEIALAGLQRSWVSMAAGDTIHMKEDNVKRPISNREHQWCQNQKVKSTAYVSFTVLGLSLVLGLGIIIVVISLTIESINGFIQRRFKQNPYKLLEWGTNGYLQLQRLALEEAHIGDWSGCDKNVPYTKLRTEVDPLDVTDIRHPRMPVPWKRRGEEPSIKDSTETAVVDVNVSDTRAPDVSQRYSRIQPSTASSKSSVNGSGDTLGVSKPVISDFQSNTASQSLSRRAQAREDDNVSPISTVAVESALYPSGADNL</sequence>
<feature type="transmembrane region" description="Helical" evidence="2">
    <location>
        <begin position="113"/>
        <end position="133"/>
    </location>
</feature>
<reference evidence="4" key="1">
    <citation type="journal article" date="2015" name="BMC Genomics">
        <title>Genomic and transcriptomic analysis of the endophytic fungus Pestalotiopsis fici reveals its lifestyle and high potential for synthesis of natural products.</title>
        <authorList>
            <person name="Wang X."/>
            <person name="Zhang X."/>
            <person name="Liu L."/>
            <person name="Xiang M."/>
            <person name="Wang W."/>
            <person name="Sun X."/>
            <person name="Che Y."/>
            <person name="Guo L."/>
            <person name="Liu G."/>
            <person name="Guo L."/>
            <person name="Wang C."/>
            <person name="Yin W.B."/>
            <person name="Stadler M."/>
            <person name="Zhang X."/>
            <person name="Liu X."/>
        </authorList>
    </citation>
    <scope>NUCLEOTIDE SEQUENCE [LARGE SCALE GENOMIC DNA]</scope>
    <source>
        <strain evidence="4">W106-1 / CGMCC3.15140</strain>
    </source>
</reference>
<feature type="region of interest" description="Disordered" evidence="1">
    <location>
        <begin position="669"/>
        <end position="755"/>
    </location>
</feature>
<accession>W3WHZ5</accession>